<protein>
    <submittedName>
        <fullName evidence="1">Uncharacterized protein</fullName>
    </submittedName>
</protein>
<organism evidence="1 2">
    <name type="scientific">Mycobacterium botniense</name>
    <dbReference type="NCBI Taxonomy" id="84962"/>
    <lineage>
        <taxon>Bacteria</taxon>
        <taxon>Bacillati</taxon>
        <taxon>Actinomycetota</taxon>
        <taxon>Actinomycetes</taxon>
        <taxon>Mycobacteriales</taxon>
        <taxon>Mycobacteriaceae</taxon>
        <taxon>Mycobacterium</taxon>
    </lineage>
</organism>
<accession>A0A7I9XUL2</accession>
<dbReference type="AlphaFoldDB" id="A0A7I9XUL2"/>
<keyword evidence="2" id="KW-1185">Reference proteome</keyword>
<dbReference type="Proteomes" id="UP000465361">
    <property type="component" value="Unassembled WGS sequence"/>
</dbReference>
<proteinExistence type="predicted"/>
<evidence type="ECO:0000313" key="2">
    <source>
        <dbReference type="Proteomes" id="UP000465361"/>
    </source>
</evidence>
<sequence>MRQYFPKGTTLNTYTAEHLRTVELEINTRPDRRSEMEAPHNFSPLCWDWLVWKAQPDLDVRCHRFDYHRVTINPTGKTS</sequence>
<gene>
    <name evidence="1" type="ORF">MBOT_09900</name>
</gene>
<name>A0A7I9XUL2_9MYCO</name>
<dbReference type="EMBL" id="BLKW01000002">
    <property type="protein sequence ID" value="GFG73625.1"/>
    <property type="molecule type" value="Genomic_DNA"/>
</dbReference>
<comment type="caution">
    <text evidence="1">The sequence shown here is derived from an EMBL/GenBank/DDBJ whole genome shotgun (WGS) entry which is preliminary data.</text>
</comment>
<evidence type="ECO:0000313" key="1">
    <source>
        <dbReference type="EMBL" id="GFG73625.1"/>
    </source>
</evidence>
<reference evidence="1 2" key="1">
    <citation type="journal article" date="2019" name="Emerg. Microbes Infect.">
        <title>Comprehensive subspecies identification of 175 nontuberculous mycobacteria species based on 7547 genomic profiles.</title>
        <authorList>
            <person name="Matsumoto Y."/>
            <person name="Kinjo T."/>
            <person name="Motooka D."/>
            <person name="Nabeya D."/>
            <person name="Jung N."/>
            <person name="Uechi K."/>
            <person name="Horii T."/>
            <person name="Iida T."/>
            <person name="Fujita J."/>
            <person name="Nakamura S."/>
        </authorList>
    </citation>
    <scope>NUCLEOTIDE SEQUENCE [LARGE SCALE GENOMIC DNA]</scope>
    <source>
        <strain evidence="1 2">JCM 17322</strain>
    </source>
</reference>